<name>A0A2G4SHS3_RHIZD</name>
<dbReference type="Proteomes" id="UP000242254">
    <property type="component" value="Unassembled WGS sequence"/>
</dbReference>
<evidence type="ECO:0000256" key="1">
    <source>
        <dbReference type="SAM" id="Phobius"/>
    </source>
</evidence>
<keyword evidence="1" id="KW-0472">Membrane</keyword>
<sequence length="53" mass="6091">MVEVFILFSISQEIHLFLLEISLFSLSLALMVGLLFLDISLGRLIYRYISISL</sequence>
<evidence type="ECO:0000313" key="2">
    <source>
        <dbReference type="EMBL" id="PHZ08328.1"/>
    </source>
</evidence>
<keyword evidence="3" id="KW-1185">Reference proteome</keyword>
<keyword evidence="1" id="KW-1133">Transmembrane helix</keyword>
<gene>
    <name evidence="2" type="ORF">RHIMIDRAFT_269850</name>
</gene>
<dbReference type="GeneID" id="35443145"/>
<dbReference type="EMBL" id="KZ303866">
    <property type="protein sequence ID" value="PHZ08328.1"/>
    <property type="molecule type" value="Genomic_DNA"/>
</dbReference>
<dbReference type="RefSeq" id="XP_023462036.1">
    <property type="nucleotide sequence ID" value="XM_023612156.1"/>
</dbReference>
<protein>
    <submittedName>
        <fullName evidence="2">Uncharacterized protein</fullName>
    </submittedName>
</protein>
<reference evidence="2 3" key="1">
    <citation type="journal article" date="2016" name="Proc. Natl. Acad. Sci. U.S.A.">
        <title>Lipid metabolic changes in an early divergent fungus govern the establishment of a mutualistic symbiosis with endobacteria.</title>
        <authorList>
            <person name="Lastovetsky O.A."/>
            <person name="Gaspar M.L."/>
            <person name="Mondo S.J."/>
            <person name="LaButti K.M."/>
            <person name="Sandor L."/>
            <person name="Grigoriev I.V."/>
            <person name="Henry S.A."/>
            <person name="Pawlowska T.E."/>
        </authorList>
    </citation>
    <scope>NUCLEOTIDE SEQUENCE [LARGE SCALE GENOMIC DNA]</scope>
    <source>
        <strain evidence="2 3">ATCC 52813</strain>
    </source>
</reference>
<proteinExistence type="predicted"/>
<evidence type="ECO:0000313" key="3">
    <source>
        <dbReference type="Proteomes" id="UP000242254"/>
    </source>
</evidence>
<keyword evidence="1" id="KW-0812">Transmembrane</keyword>
<feature type="transmembrane region" description="Helical" evidence="1">
    <location>
        <begin position="14"/>
        <end position="37"/>
    </location>
</feature>
<organism evidence="2 3">
    <name type="scientific">Rhizopus microsporus ATCC 52813</name>
    <dbReference type="NCBI Taxonomy" id="1340429"/>
    <lineage>
        <taxon>Eukaryota</taxon>
        <taxon>Fungi</taxon>
        <taxon>Fungi incertae sedis</taxon>
        <taxon>Mucoromycota</taxon>
        <taxon>Mucoromycotina</taxon>
        <taxon>Mucoromycetes</taxon>
        <taxon>Mucorales</taxon>
        <taxon>Mucorineae</taxon>
        <taxon>Rhizopodaceae</taxon>
        <taxon>Rhizopus</taxon>
    </lineage>
</organism>
<dbReference type="AlphaFoldDB" id="A0A2G4SHS3"/>
<accession>A0A2G4SHS3</accession>